<comment type="caution">
    <text evidence="2">The sequence shown here is derived from an EMBL/GenBank/DDBJ whole genome shotgun (WGS) entry which is preliminary data.</text>
</comment>
<dbReference type="Gene3D" id="3.40.640.10">
    <property type="entry name" value="Type I PLP-dependent aspartate aminotransferase-like (Major domain)"/>
    <property type="match status" value="1"/>
</dbReference>
<accession>A0ABD3NHP7</accession>
<organism evidence="2 3">
    <name type="scientific">Stephanodiscus triporus</name>
    <dbReference type="NCBI Taxonomy" id="2934178"/>
    <lineage>
        <taxon>Eukaryota</taxon>
        <taxon>Sar</taxon>
        <taxon>Stramenopiles</taxon>
        <taxon>Ochrophyta</taxon>
        <taxon>Bacillariophyta</taxon>
        <taxon>Coscinodiscophyceae</taxon>
        <taxon>Thalassiosirophycidae</taxon>
        <taxon>Stephanodiscales</taxon>
        <taxon>Stephanodiscaceae</taxon>
        <taxon>Stephanodiscus</taxon>
    </lineage>
</organism>
<reference evidence="2 3" key="1">
    <citation type="submission" date="2024-10" db="EMBL/GenBank/DDBJ databases">
        <title>Updated reference genomes for cyclostephanoid diatoms.</title>
        <authorList>
            <person name="Roberts W.R."/>
            <person name="Alverson A.J."/>
        </authorList>
    </citation>
    <scope>NUCLEOTIDE SEQUENCE [LARGE SCALE GENOMIC DNA]</scope>
    <source>
        <strain evidence="2 3">AJA276-08</strain>
    </source>
</reference>
<sequence length="283" mass="32021">MAYSSIATVQEFLRLLQDTVYVSFYKGLGAIPGGAMLLGNSEFCSEARVWLRRMGGNLYSVLPYAVSSWDGFRRNCFGVDSKIYDPEIFVFRLQKLRRVLELLHADTLVSPVVHFDPAVPEVNMVHGYLRVPYDECMVAVEKVKSTIGIKILSRVRSCSCGKGGNFKEVSDAKFGGCRFEWTMGESNSSIEDDHVVLGWRAFAKVENVSLRIRLLLPESLDMDPVLEKSRAWRAAIKIYGCTNEIGTQIIISGQMNSFKKSSSDESWPRDWQGWRSNGKTWFQ</sequence>
<gene>
    <name evidence="2" type="ORF">ACHAW5_000239</name>
</gene>
<evidence type="ECO:0000256" key="1">
    <source>
        <dbReference type="SAM" id="MobiDB-lite"/>
    </source>
</evidence>
<dbReference type="AlphaFoldDB" id="A0ABD3NHP7"/>
<protein>
    <submittedName>
        <fullName evidence="2">Uncharacterized protein</fullName>
    </submittedName>
</protein>
<feature type="compositionally biased region" description="Polar residues" evidence="1">
    <location>
        <begin position="274"/>
        <end position="283"/>
    </location>
</feature>
<dbReference type="InterPro" id="IPR015422">
    <property type="entry name" value="PyrdxlP-dep_Trfase_small"/>
</dbReference>
<feature type="region of interest" description="Disordered" evidence="1">
    <location>
        <begin position="261"/>
        <end position="283"/>
    </location>
</feature>
<proteinExistence type="predicted"/>
<evidence type="ECO:0000313" key="3">
    <source>
        <dbReference type="Proteomes" id="UP001530315"/>
    </source>
</evidence>
<dbReference type="EMBL" id="JALLAZ020001409">
    <property type="protein sequence ID" value="KAL3775494.1"/>
    <property type="molecule type" value="Genomic_DNA"/>
</dbReference>
<keyword evidence="3" id="KW-1185">Reference proteome</keyword>
<dbReference type="InterPro" id="IPR015424">
    <property type="entry name" value="PyrdxlP-dep_Trfase"/>
</dbReference>
<dbReference type="Proteomes" id="UP001530315">
    <property type="component" value="Unassembled WGS sequence"/>
</dbReference>
<name>A0ABD3NHP7_9STRA</name>
<evidence type="ECO:0000313" key="2">
    <source>
        <dbReference type="EMBL" id="KAL3775494.1"/>
    </source>
</evidence>
<dbReference type="SUPFAM" id="SSF53383">
    <property type="entry name" value="PLP-dependent transferases"/>
    <property type="match status" value="1"/>
</dbReference>
<dbReference type="Gene3D" id="3.90.1150.10">
    <property type="entry name" value="Aspartate Aminotransferase, domain 1"/>
    <property type="match status" value="1"/>
</dbReference>
<dbReference type="InterPro" id="IPR015421">
    <property type="entry name" value="PyrdxlP-dep_Trfase_major"/>
</dbReference>